<protein>
    <submittedName>
        <fullName evidence="7">Uncharacterized protein</fullName>
    </submittedName>
</protein>
<dbReference type="Proteomes" id="UP001285908">
    <property type="component" value="Unassembled WGS sequence"/>
</dbReference>
<dbReference type="GO" id="GO:0031965">
    <property type="term" value="C:nuclear membrane"/>
    <property type="evidence" value="ECO:0007669"/>
    <property type="project" value="UniProtKB-SubCell"/>
</dbReference>
<gene>
    <name evidence="7" type="ORF">B0T23DRAFT_420078</name>
</gene>
<keyword evidence="4" id="KW-0472">Membrane</keyword>
<comment type="subcellular location">
    <subcellularLocation>
        <location evidence="6">Endomembrane system</location>
        <topology evidence="6">Single-pass membrane protein</topology>
    </subcellularLocation>
    <subcellularLocation>
        <location evidence="1">Nucleus membrane</location>
    </subcellularLocation>
</comment>
<keyword evidence="3" id="KW-1133">Transmembrane helix</keyword>
<organism evidence="7 8">
    <name type="scientific">Neurospora hispaniola</name>
    <dbReference type="NCBI Taxonomy" id="588809"/>
    <lineage>
        <taxon>Eukaryota</taxon>
        <taxon>Fungi</taxon>
        <taxon>Dikarya</taxon>
        <taxon>Ascomycota</taxon>
        <taxon>Pezizomycotina</taxon>
        <taxon>Sordariomycetes</taxon>
        <taxon>Sordariomycetidae</taxon>
        <taxon>Sordariales</taxon>
        <taxon>Sordariaceae</taxon>
        <taxon>Neurospora</taxon>
    </lineage>
</organism>
<evidence type="ECO:0000313" key="8">
    <source>
        <dbReference type="Proteomes" id="UP001285908"/>
    </source>
</evidence>
<dbReference type="InterPro" id="IPR008547">
    <property type="entry name" value="DUF829_TMEM53"/>
</dbReference>
<evidence type="ECO:0000256" key="2">
    <source>
        <dbReference type="ARBA" id="ARBA00022692"/>
    </source>
</evidence>
<keyword evidence="2" id="KW-0812">Transmembrane</keyword>
<keyword evidence="5" id="KW-0539">Nucleus</keyword>
<dbReference type="EMBL" id="JAULSX010000004">
    <property type="protein sequence ID" value="KAK3492225.1"/>
    <property type="molecule type" value="Genomic_DNA"/>
</dbReference>
<dbReference type="AlphaFoldDB" id="A0AAJ0I7C3"/>
<evidence type="ECO:0000256" key="3">
    <source>
        <dbReference type="ARBA" id="ARBA00022989"/>
    </source>
</evidence>
<proteinExistence type="predicted"/>
<dbReference type="PANTHER" id="PTHR12265:SF30">
    <property type="entry name" value="TRANSMEMBRANE PROTEIN 53"/>
    <property type="match status" value="1"/>
</dbReference>
<accession>A0AAJ0I7C3</accession>
<sequence length="461" mass="50210">MTGSKTKTPQVSPRAKFNYAHGPAPLSEFQDLGNGILFLDPAAAAAASPPNHDGNHNHTPQLIVLCTWLGGATPRRIAKYTSGYRRLFPASPILVIQTVIADFTVRSEQAIRRNLAPARDVIRHVLLTHDRSNSQLHAGATYSAPENKSHGTGTGILLHIFSNGGCHLSLQLAHTYLSSFGDNSLPVTLQILDSCPGTFSIAQTYGAAVHSVPSHHPWVLQSMERWGLWSAVVLIAGIQHGLPRAIGENVLRQKLLGGVGVDFEGMRGGVLDDGLFGGQGNGGKEEGGGGTGTGRLYLYSKADEVVGWRDVERHVRQARKLVVKKKSKKGGGDDERQGLVRAERFEKASHCALVMEDEERYWRAVRESWERQMERRRMRRESREEEECEPGKVVLGATNEQGGEGGLARSQEQGSVLKKELSREQLRLLSLGEVALASSDGLDASAVDVAKNSLEDGVRFR</sequence>
<evidence type="ECO:0000313" key="7">
    <source>
        <dbReference type="EMBL" id="KAK3492225.1"/>
    </source>
</evidence>
<dbReference type="Pfam" id="PF05705">
    <property type="entry name" value="DUF829"/>
    <property type="match status" value="2"/>
</dbReference>
<evidence type="ECO:0000256" key="6">
    <source>
        <dbReference type="ARBA" id="ARBA00037847"/>
    </source>
</evidence>
<evidence type="ECO:0000256" key="5">
    <source>
        <dbReference type="ARBA" id="ARBA00023242"/>
    </source>
</evidence>
<keyword evidence="8" id="KW-1185">Reference proteome</keyword>
<dbReference type="PANTHER" id="PTHR12265">
    <property type="entry name" value="TRANSMEMBRANE PROTEIN 53"/>
    <property type="match status" value="1"/>
</dbReference>
<evidence type="ECO:0000256" key="4">
    <source>
        <dbReference type="ARBA" id="ARBA00023136"/>
    </source>
</evidence>
<comment type="caution">
    <text evidence="7">The sequence shown here is derived from an EMBL/GenBank/DDBJ whole genome shotgun (WGS) entry which is preliminary data.</text>
</comment>
<name>A0AAJ0I7C3_9PEZI</name>
<dbReference type="GeneID" id="87877348"/>
<dbReference type="RefSeq" id="XP_062692683.1">
    <property type="nucleotide sequence ID" value="XM_062839726.1"/>
</dbReference>
<evidence type="ECO:0000256" key="1">
    <source>
        <dbReference type="ARBA" id="ARBA00004126"/>
    </source>
</evidence>
<reference evidence="7 8" key="1">
    <citation type="journal article" date="2023" name="Mol. Phylogenet. Evol.">
        <title>Genome-scale phylogeny and comparative genomics of the fungal order Sordariales.</title>
        <authorList>
            <person name="Hensen N."/>
            <person name="Bonometti L."/>
            <person name="Westerberg I."/>
            <person name="Brannstrom I.O."/>
            <person name="Guillou S."/>
            <person name="Cros-Aarteil S."/>
            <person name="Calhoun S."/>
            <person name="Haridas S."/>
            <person name="Kuo A."/>
            <person name="Mondo S."/>
            <person name="Pangilinan J."/>
            <person name="Riley R."/>
            <person name="LaButti K."/>
            <person name="Andreopoulos B."/>
            <person name="Lipzen A."/>
            <person name="Chen C."/>
            <person name="Yan M."/>
            <person name="Daum C."/>
            <person name="Ng V."/>
            <person name="Clum A."/>
            <person name="Steindorff A."/>
            <person name="Ohm R.A."/>
            <person name="Martin F."/>
            <person name="Silar P."/>
            <person name="Natvig D.O."/>
            <person name="Lalanne C."/>
            <person name="Gautier V."/>
            <person name="Ament-Velasquez S.L."/>
            <person name="Kruys A."/>
            <person name="Hutchinson M.I."/>
            <person name="Powell A.J."/>
            <person name="Barry K."/>
            <person name="Miller A.N."/>
            <person name="Grigoriev I.V."/>
            <person name="Debuchy R."/>
            <person name="Gladieux P."/>
            <person name="Hiltunen Thoren M."/>
            <person name="Johannesson H."/>
        </authorList>
    </citation>
    <scope>NUCLEOTIDE SEQUENCE [LARGE SCALE GENOMIC DNA]</scope>
    <source>
        <strain evidence="7 8">FGSC 10403</strain>
    </source>
</reference>